<dbReference type="Gene3D" id="3.10.180.10">
    <property type="entry name" value="2,3-Dihydroxybiphenyl 1,2-Dioxygenase, domain 1"/>
    <property type="match status" value="1"/>
</dbReference>
<protein>
    <recommendedName>
        <fullName evidence="3">PhnB-like domain-containing protein</fullName>
    </recommendedName>
</protein>
<comment type="caution">
    <text evidence="1">The sequence shown here is derived from an EMBL/GenBank/DDBJ whole genome shotgun (WGS) entry which is preliminary data.</text>
</comment>
<dbReference type="InterPro" id="IPR029068">
    <property type="entry name" value="Glyas_Bleomycin-R_OHBP_Dase"/>
</dbReference>
<dbReference type="RefSeq" id="WP_316026817.1">
    <property type="nucleotide sequence ID" value="NZ_JAWDIO010000002.1"/>
</dbReference>
<keyword evidence="2" id="KW-1185">Reference proteome</keyword>
<dbReference type="SUPFAM" id="SSF54593">
    <property type="entry name" value="Glyoxalase/Bleomycin resistance protein/Dihydroxybiphenyl dioxygenase"/>
    <property type="match status" value="1"/>
</dbReference>
<organism evidence="1 2">
    <name type="scientific">Paraglaciecola aquimarina</name>
    <dbReference type="NCBI Taxonomy" id="1235557"/>
    <lineage>
        <taxon>Bacteria</taxon>
        <taxon>Pseudomonadati</taxon>
        <taxon>Pseudomonadota</taxon>
        <taxon>Gammaproteobacteria</taxon>
        <taxon>Alteromonadales</taxon>
        <taxon>Alteromonadaceae</taxon>
        <taxon>Paraglaciecola</taxon>
    </lineage>
</organism>
<name>A0ABU3SZ23_9ALTE</name>
<reference evidence="1 2" key="1">
    <citation type="submission" date="2023-10" db="EMBL/GenBank/DDBJ databases">
        <title>Glaciecola aquimarina strain GGW-M5 nov., isolated from a coastal seawater.</title>
        <authorList>
            <person name="Bayburt H."/>
            <person name="Kim J.M."/>
            <person name="Choi B.J."/>
            <person name="Jeon C.O."/>
        </authorList>
    </citation>
    <scope>NUCLEOTIDE SEQUENCE [LARGE SCALE GENOMIC DNA]</scope>
    <source>
        <strain evidence="1 2">KCTC 32108</strain>
    </source>
</reference>
<dbReference type="PANTHER" id="PTHR33990">
    <property type="entry name" value="PROTEIN YJDN-RELATED"/>
    <property type="match status" value="1"/>
</dbReference>
<evidence type="ECO:0000313" key="2">
    <source>
        <dbReference type="Proteomes" id="UP001247805"/>
    </source>
</evidence>
<gene>
    <name evidence="1" type="ORF">RS130_16365</name>
</gene>
<evidence type="ECO:0008006" key="3">
    <source>
        <dbReference type="Google" id="ProtNLM"/>
    </source>
</evidence>
<sequence length="97" mass="10861">MTLSLHINFNGSCREAFEFYQAVLNGKIGHMLAYKDSPVKQQTPKHWHDKILHGNICISGIQIAGADILPEHYQAINGVNLLIGLDSVNEVKEFMNN</sequence>
<dbReference type="Proteomes" id="UP001247805">
    <property type="component" value="Unassembled WGS sequence"/>
</dbReference>
<evidence type="ECO:0000313" key="1">
    <source>
        <dbReference type="EMBL" id="MDU0355270.1"/>
    </source>
</evidence>
<dbReference type="PANTHER" id="PTHR33990:SF1">
    <property type="entry name" value="PROTEIN YJDN"/>
    <property type="match status" value="1"/>
</dbReference>
<proteinExistence type="predicted"/>
<accession>A0ABU3SZ23</accession>
<dbReference type="EMBL" id="JAWDIO010000002">
    <property type="protein sequence ID" value="MDU0355270.1"/>
    <property type="molecule type" value="Genomic_DNA"/>
</dbReference>